<dbReference type="AlphaFoldDB" id="A0A2D4LLP4"/>
<name>A0A2D4LLP4_9SAUR</name>
<evidence type="ECO:0000313" key="3">
    <source>
        <dbReference type="EMBL" id="LAB21971.1"/>
    </source>
</evidence>
<sequence length="123" mass="13070">MNKYNVVGFFFLIGFSVSCVVVRQLPPELAADSDNEEVGEEFGPVLESGASDGCSMLEAKIGPGPSNISQLPSELEISGEEEQLGPVPDAHMRRAVRRGEQLGTGADSGRKTHVDAERALPGE</sequence>
<feature type="region of interest" description="Disordered" evidence="1">
    <location>
        <begin position="98"/>
        <end position="123"/>
    </location>
</feature>
<keyword evidence="2" id="KW-0732">Signal</keyword>
<organism evidence="3">
    <name type="scientific">Micrurus spixii</name>
    <name type="common">Amazon coral snake</name>
    <dbReference type="NCBI Taxonomy" id="129469"/>
    <lineage>
        <taxon>Eukaryota</taxon>
        <taxon>Metazoa</taxon>
        <taxon>Chordata</taxon>
        <taxon>Craniata</taxon>
        <taxon>Vertebrata</taxon>
        <taxon>Euteleostomi</taxon>
        <taxon>Lepidosauria</taxon>
        <taxon>Squamata</taxon>
        <taxon>Bifurcata</taxon>
        <taxon>Unidentata</taxon>
        <taxon>Episquamata</taxon>
        <taxon>Toxicofera</taxon>
        <taxon>Serpentes</taxon>
        <taxon>Colubroidea</taxon>
        <taxon>Elapidae</taxon>
        <taxon>Elapinae</taxon>
        <taxon>Micrurus</taxon>
    </lineage>
</organism>
<dbReference type="EMBL" id="IACM01029020">
    <property type="protein sequence ID" value="LAB21971.1"/>
    <property type="molecule type" value="Transcribed_RNA"/>
</dbReference>
<feature type="chain" id="PRO_5013824129" description="Secreted protein" evidence="2">
    <location>
        <begin position="25"/>
        <end position="123"/>
    </location>
</feature>
<feature type="compositionally biased region" description="Basic and acidic residues" evidence="1">
    <location>
        <begin position="108"/>
        <end position="123"/>
    </location>
</feature>
<evidence type="ECO:0008006" key="4">
    <source>
        <dbReference type="Google" id="ProtNLM"/>
    </source>
</evidence>
<evidence type="ECO:0000256" key="1">
    <source>
        <dbReference type="SAM" id="MobiDB-lite"/>
    </source>
</evidence>
<evidence type="ECO:0000256" key="2">
    <source>
        <dbReference type="SAM" id="SignalP"/>
    </source>
</evidence>
<proteinExistence type="predicted"/>
<dbReference type="PROSITE" id="PS51257">
    <property type="entry name" value="PROKAR_LIPOPROTEIN"/>
    <property type="match status" value="1"/>
</dbReference>
<reference evidence="3" key="2">
    <citation type="submission" date="2017-11" db="EMBL/GenBank/DDBJ databases">
        <title>Coralsnake Venomics: Analyses of Venom Gland Transcriptomes and Proteomes of Six Brazilian Taxa.</title>
        <authorList>
            <person name="Aird S.D."/>
            <person name="Jorge da Silva N."/>
            <person name="Qiu L."/>
            <person name="Villar-Briones A."/>
            <person name="Aparecida-Saddi V."/>
            <person name="Campos-Telles M.P."/>
            <person name="Grau M."/>
            <person name="Mikheyev A.S."/>
        </authorList>
    </citation>
    <scope>NUCLEOTIDE SEQUENCE</scope>
    <source>
        <tissue evidence="3">Venom_gland</tissue>
    </source>
</reference>
<accession>A0A2D4LLP4</accession>
<protein>
    <recommendedName>
        <fullName evidence="4">Secreted protein</fullName>
    </recommendedName>
</protein>
<feature type="signal peptide" evidence="2">
    <location>
        <begin position="1"/>
        <end position="24"/>
    </location>
</feature>
<reference evidence="3" key="1">
    <citation type="submission" date="2017-07" db="EMBL/GenBank/DDBJ databases">
        <authorList>
            <person name="Mikheyev A."/>
            <person name="Grau M."/>
        </authorList>
    </citation>
    <scope>NUCLEOTIDE SEQUENCE</scope>
    <source>
        <tissue evidence="3">Venom_gland</tissue>
    </source>
</reference>